<protein>
    <submittedName>
        <fullName evidence="1">Uncharacterized protein</fullName>
    </submittedName>
</protein>
<accession>F7XWM1</accession>
<sequence>MPARLTLRAGGGARGSLKLRLFSLSITKKLSILHLNLKFISVVGVMRFFLPGRTVSFERGITRPSKKVR</sequence>
<keyword evidence="2" id="KW-1185">Reference proteome</keyword>
<dbReference type="Proteomes" id="UP000006639">
    <property type="component" value="Chromosome"/>
</dbReference>
<name>F7XWM1_MIDMI</name>
<evidence type="ECO:0000313" key="1">
    <source>
        <dbReference type="EMBL" id="AEI89070.1"/>
    </source>
</evidence>
<proteinExistence type="predicted"/>
<dbReference type="HOGENOM" id="CLU_2771317_0_0_5"/>
<dbReference type="EMBL" id="CP002130">
    <property type="protein sequence ID" value="AEI89070.1"/>
    <property type="molecule type" value="Genomic_DNA"/>
</dbReference>
<reference evidence="1 2" key="1">
    <citation type="journal article" date="2011" name="Mol. Biol. Evol.">
        <title>Phylogenomic evidence for the presence of a flagellum and cbb3 oxidase in the free-living mitochondrial ancestor.</title>
        <authorList>
            <person name="Sassera D."/>
            <person name="Lo N."/>
            <person name="Epis S."/>
            <person name="D'Auria G."/>
            <person name="Montagna M."/>
            <person name="Comandatore F."/>
            <person name="Horner D."/>
            <person name="Pereto J."/>
            <person name="Luciano A.M."/>
            <person name="Franciosi F."/>
            <person name="Ferri E."/>
            <person name="Crotti E."/>
            <person name="Bazzocchi C."/>
            <person name="Daffonchio D."/>
            <person name="Sacchi L."/>
            <person name="Moya A."/>
            <person name="Latorre A."/>
            <person name="Bandi C."/>
        </authorList>
    </citation>
    <scope>NUCLEOTIDE SEQUENCE [LARGE SCALE GENOMIC DNA]</scope>
    <source>
        <strain evidence="1 2">IricVA</strain>
    </source>
</reference>
<dbReference type="AlphaFoldDB" id="F7XWM1"/>
<dbReference type="KEGG" id="mmn:midi_00780"/>
<organism evidence="1 2">
    <name type="scientific">Midichloria mitochondrii (strain IricVA)</name>
    <dbReference type="NCBI Taxonomy" id="696127"/>
    <lineage>
        <taxon>Bacteria</taxon>
        <taxon>Pseudomonadati</taxon>
        <taxon>Pseudomonadota</taxon>
        <taxon>Alphaproteobacteria</taxon>
        <taxon>Rickettsiales</taxon>
        <taxon>Candidatus Midichloriaceae</taxon>
        <taxon>Candidatus Midichloria</taxon>
    </lineage>
</organism>
<gene>
    <name evidence="1" type="ordered locus">midi_00780</name>
</gene>
<dbReference type="STRING" id="696127.midi_00780"/>
<evidence type="ECO:0000313" key="2">
    <source>
        <dbReference type="Proteomes" id="UP000006639"/>
    </source>
</evidence>